<keyword evidence="4" id="KW-1185">Reference proteome</keyword>
<evidence type="ECO:0000256" key="1">
    <source>
        <dbReference type="SAM" id="Coils"/>
    </source>
</evidence>
<dbReference type="EMBL" id="QYUN01000002">
    <property type="protein sequence ID" value="RJG06397.1"/>
    <property type="molecule type" value="Genomic_DNA"/>
</dbReference>
<dbReference type="RefSeq" id="WP_119738937.1">
    <property type="nucleotide sequence ID" value="NZ_QYUN01000002.1"/>
</dbReference>
<sequence>MKQHWQRIQLKVDALSLRERAIIFAMAALILITLINTALLDPLYAKQKQLTQGIKKDQTTMAGMQVQIQQKMAVHEADPNKANKAQLQQLKQQTAQMQDALRDMQKGLVSPDKMSALLEDLLKQNRALRLVSLKTQPAFSLAEQASVEAKLIESALATIKDKGSSQSGGKLAADTVYKHDVEIVVQGGYFDIMNYLAQLEAMPWHLFWAKATLNVYEYPKTTLTLTLFTLSLDKKWLNI</sequence>
<feature type="transmembrane region" description="Helical" evidence="2">
    <location>
        <begin position="21"/>
        <end position="40"/>
    </location>
</feature>
<gene>
    <name evidence="3" type="ORF">D3870_10575</name>
</gene>
<dbReference type="Pfam" id="PF04612">
    <property type="entry name" value="T2SSM"/>
    <property type="match status" value="1"/>
</dbReference>
<keyword evidence="1" id="KW-0175">Coiled coil</keyword>
<evidence type="ECO:0000313" key="3">
    <source>
        <dbReference type="EMBL" id="RJG06397.1"/>
    </source>
</evidence>
<accession>A0A418X1R7</accession>
<comment type="caution">
    <text evidence="3">The sequence shown here is derived from an EMBL/GenBank/DDBJ whole genome shotgun (WGS) entry which is preliminary data.</text>
</comment>
<dbReference type="AlphaFoldDB" id="A0A418X1R7"/>
<dbReference type="GO" id="GO:0015628">
    <property type="term" value="P:protein secretion by the type II secretion system"/>
    <property type="evidence" value="ECO:0007669"/>
    <property type="project" value="InterPro"/>
</dbReference>
<dbReference type="GO" id="GO:0015627">
    <property type="term" value="C:type II protein secretion system complex"/>
    <property type="evidence" value="ECO:0007669"/>
    <property type="project" value="InterPro"/>
</dbReference>
<keyword evidence="2" id="KW-0812">Transmembrane</keyword>
<proteinExistence type="predicted"/>
<keyword evidence="2" id="KW-0472">Membrane</keyword>
<organism evidence="3 4">
    <name type="scientific">Noviherbaspirillum cavernae</name>
    <dbReference type="NCBI Taxonomy" id="2320862"/>
    <lineage>
        <taxon>Bacteria</taxon>
        <taxon>Pseudomonadati</taxon>
        <taxon>Pseudomonadota</taxon>
        <taxon>Betaproteobacteria</taxon>
        <taxon>Burkholderiales</taxon>
        <taxon>Oxalobacteraceae</taxon>
        <taxon>Noviherbaspirillum</taxon>
    </lineage>
</organism>
<dbReference type="InterPro" id="IPR007690">
    <property type="entry name" value="T2SS_GspM"/>
</dbReference>
<keyword evidence="2" id="KW-1133">Transmembrane helix</keyword>
<dbReference type="OrthoDB" id="9151209at2"/>
<dbReference type="Proteomes" id="UP000285190">
    <property type="component" value="Unassembled WGS sequence"/>
</dbReference>
<feature type="coiled-coil region" evidence="1">
    <location>
        <begin position="80"/>
        <end position="107"/>
    </location>
</feature>
<evidence type="ECO:0000256" key="2">
    <source>
        <dbReference type="SAM" id="Phobius"/>
    </source>
</evidence>
<protein>
    <submittedName>
        <fullName evidence="3">MSHA biogenesis protein MshJ</fullName>
    </submittedName>
</protein>
<evidence type="ECO:0000313" key="4">
    <source>
        <dbReference type="Proteomes" id="UP000285190"/>
    </source>
</evidence>
<name>A0A418X1R7_9BURK</name>
<reference evidence="3 4" key="1">
    <citation type="submission" date="2018-09" db="EMBL/GenBank/DDBJ databases">
        <authorList>
            <person name="Zhu H."/>
        </authorList>
    </citation>
    <scope>NUCLEOTIDE SEQUENCE [LARGE SCALE GENOMIC DNA]</scope>
    <source>
        <strain evidence="3 4">K2R10-39</strain>
    </source>
</reference>